<dbReference type="Proteomes" id="UP000887116">
    <property type="component" value="Unassembled WGS sequence"/>
</dbReference>
<sequence length="86" mass="9907">MTDMTNGRPSSNTDENAERVREIVRADRRLTMDAIASELGISHDNILHDDLKINSIMFLLVYGSKTAITQTKRNENEHVHRFDWHG</sequence>
<dbReference type="EMBL" id="BMAO01018233">
    <property type="protein sequence ID" value="GFR22060.1"/>
    <property type="molecule type" value="Genomic_DNA"/>
</dbReference>
<comment type="caution">
    <text evidence="1">The sequence shown here is derived from an EMBL/GenBank/DDBJ whole genome shotgun (WGS) entry which is preliminary data.</text>
</comment>
<organism evidence="1 2">
    <name type="scientific">Trichonephila clavata</name>
    <name type="common">Joro spider</name>
    <name type="synonym">Nephila clavata</name>
    <dbReference type="NCBI Taxonomy" id="2740835"/>
    <lineage>
        <taxon>Eukaryota</taxon>
        <taxon>Metazoa</taxon>
        <taxon>Ecdysozoa</taxon>
        <taxon>Arthropoda</taxon>
        <taxon>Chelicerata</taxon>
        <taxon>Arachnida</taxon>
        <taxon>Araneae</taxon>
        <taxon>Araneomorphae</taxon>
        <taxon>Entelegynae</taxon>
        <taxon>Araneoidea</taxon>
        <taxon>Nephilidae</taxon>
        <taxon>Trichonephila</taxon>
    </lineage>
</organism>
<evidence type="ECO:0000313" key="2">
    <source>
        <dbReference type="Proteomes" id="UP000887116"/>
    </source>
</evidence>
<keyword evidence="2" id="KW-1185">Reference proteome</keyword>
<name>A0A8X6LU40_TRICU</name>
<accession>A0A8X6LU40</accession>
<dbReference type="AlphaFoldDB" id="A0A8X6LU40"/>
<proteinExistence type="predicted"/>
<protein>
    <submittedName>
        <fullName evidence="1">Uncharacterized protein</fullName>
    </submittedName>
</protein>
<gene>
    <name evidence="1" type="ORF">TNCT_219871</name>
</gene>
<evidence type="ECO:0000313" key="1">
    <source>
        <dbReference type="EMBL" id="GFR22060.1"/>
    </source>
</evidence>
<dbReference type="OrthoDB" id="6433839at2759"/>
<reference evidence="1" key="1">
    <citation type="submission" date="2020-07" db="EMBL/GenBank/DDBJ databases">
        <title>Multicomponent nature underlies the extraordinary mechanical properties of spider dragline silk.</title>
        <authorList>
            <person name="Kono N."/>
            <person name="Nakamura H."/>
            <person name="Mori M."/>
            <person name="Yoshida Y."/>
            <person name="Ohtoshi R."/>
            <person name="Malay A.D."/>
            <person name="Moran D.A.P."/>
            <person name="Tomita M."/>
            <person name="Numata K."/>
            <person name="Arakawa K."/>
        </authorList>
    </citation>
    <scope>NUCLEOTIDE SEQUENCE</scope>
</reference>